<keyword evidence="1" id="KW-0472">Membrane</keyword>
<proteinExistence type="predicted"/>
<dbReference type="Proteomes" id="UP000321085">
    <property type="component" value="Unassembled WGS sequence"/>
</dbReference>
<keyword evidence="1" id="KW-1133">Transmembrane helix</keyword>
<reference evidence="2 3" key="1">
    <citation type="submission" date="2019-07" db="EMBL/GenBank/DDBJ databases">
        <title>Whole genome shotgun sequence of Microvirga aerophila NBRC 106136.</title>
        <authorList>
            <person name="Hosoyama A."/>
            <person name="Uohara A."/>
            <person name="Ohji S."/>
            <person name="Ichikawa N."/>
        </authorList>
    </citation>
    <scope>NUCLEOTIDE SEQUENCE [LARGE SCALE GENOMIC DNA]</scope>
    <source>
        <strain evidence="2 3">NBRC 106136</strain>
    </source>
</reference>
<gene>
    <name evidence="2" type="ORF">MAE02_09610</name>
</gene>
<keyword evidence="1" id="KW-0812">Transmembrane</keyword>
<organism evidence="2 3">
    <name type="scientific">Microvirga aerophila</name>
    <dbReference type="NCBI Taxonomy" id="670291"/>
    <lineage>
        <taxon>Bacteria</taxon>
        <taxon>Pseudomonadati</taxon>
        <taxon>Pseudomonadota</taxon>
        <taxon>Alphaproteobacteria</taxon>
        <taxon>Hyphomicrobiales</taxon>
        <taxon>Methylobacteriaceae</taxon>
        <taxon>Microvirga</taxon>
    </lineage>
</organism>
<evidence type="ECO:0000256" key="1">
    <source>
        <dbReference type="SAM" id="Phobius"/>
    </source>
</evidence>
<comment type="caution">
    <text evidence="2">The sequence shown here is derived from an EMBL/GenBank/DDBJ whole genome shotgun (WGS) entry which is preliminary data.</text>
</comment>
<evidence type="ECO:0000313" key="2">
    <source>
        <dbReference type="EMBL" id="GEO13265.1"/>
    </source>
</evidence>
<dbReference type="EMBL" id="BJYU01000008">
    <property type="protein sequence ID" value="GEO13265.1"/>
    <property type="molecule type" value="Genomic_DNA"/>
</dbReference>
<keyword evidence="3" id="KW-1185">Reference proteome</keyword>
<sequence>MAGVPQNHSKYLAWGARQLAAALDVVLDHDVRDSFTDWAQVSHVPCFGTDVPPWMAVKRGLPRAPAGSALFLCRSVEMFSETLMLYGDRTLSILLAALTLSLLIKAAWAYW</sequence>
<accession>A0A512BMY8</accession>
<protein>
    <submittedName>
        <fullName evidence="2">Uncharacterized protein</fullName>
    </submittedName>
</protein>
<name>A0A512BMY8_9HYPH</name>
<evidence type="ECO:0000313" key="3">
    <source>
        <dbReference type="Proteomes" id="UP000321085"/>
    </source>
</evidence>
<feature type="transmembrane region" description="Helical" evidence="1">
    <location>
        <begin position="91"/>
        <end position="110"/>
    </location>
</feature>
<dbReference type="AlphaFoldDB" id="A0A512BMY8"/>